<evidence type="ECO:0000256" key="2">
    <source>
        <dbReference type="SAM" id="SignalP"/>
    </source>
</evidence>
<evidence type="ECO:0000313" key="3">
    <source>
        <dbReference type="EMBL" id="GIL75812.1"/>
    </source>
</evidence>
<name>A0A8J4C5B8_9CHLO</name>
<feature type="region of interest" description="Disordered" evidence="1">
    <location>
        <begin position="818"/>
        <end position="861"/>
    </location>
</feature>
<feature type="compositionally biased region" description="Polar residues" evidence="1">
    <location>
        <begin position="828"/>
        <end position="847"/>
    </location>
</feature>
<evidence type="ECO:0000313" key="4">
    <source>
        <dbReference type="Proteomes" id="UP000747110"/>
    </source>
</evidence>
<feature type="compositionally biased region" description="Low complexity" evidence="1">
    <location>
        <begin position="621"/>
        <end position="634"/>
    </location>
</feature>
<evidence type="ECO:0000256" key="1">
    <source>
        <dbReference type="SAM" id="MobiDB-lite"/>
    </source>
</evidence>
<feature type="non-terminal residue" evidence="3">
    <location>
        <position position="932"/>
    </location>
</feature>
<organism evidence="3 4">
    <name type="scientific">Volvox reticuliferus</name>
    <dbReference type="NCBI Taxonomy" id="1737510"/>
    <lineage>
        <taxon>Eukaryota</taxon>
        <taxon>Viridiplantae</taxon>
        <taxon>Chlorophyta</taxon>
        <taxon>core chlorophytes</taxon>
        <taxon>Chlorophyceae</taxon>
        <taxon>CS clade</taxon>
        <taxon>Chlamydomonadales</taxon>
        <taxon>Volvocaceae</taxon>
        <taxon>Volvox</taxon>
    </lineage>
</organism>
<feature type="compositionally biased region" description="Low complexity" evidence="1">
    <location>
        <begin position="379"/>
        <end position="399"/>
    </location>
</feature>
<feature type="compositionally biased region" description="Low complexity" evidence="1">
    <location>
        <begin position="684"/>
        <end position="710"/>
    </location>
</feature>
<feature type="compositionally biased region" description="Low complexity" evidence="1">
    <location>
        <begin position="737"/>
        <end position="747"/>
    </location>
</feature>
<feature type="compositionally biased region" description="Acidic residues" evidence="1">
    <location>
        <begin position="365"/>
        <end position="377"/>
    </location>
</feature>
<dbReference type="OrthoDB" id="10535093at2759"/>
<feature type="region of interest" description="Disordered" evidence="1">
    <location>
        <begin position="540"/>
        <end position="763"/>
    </location>
</feature>
<feature type="compositionally biased region" description="Acidic residues" evidence="1">
    <location>
        <begin position="319"/>
        <end position="329"/>
    </location>
</feature>
<protein>
    <submittedName>
        <fullName evidence="3">Uncharacterized protein</fullName>
    </submittedName>
</protein>
<feature type="region of interest" description="Disordered" evidence="1">
    <location>
        <begin position="102"/>
        <end position="127"/>
    </location>
</feature>
<feature type="compositionally biased region" description="Low complexity" evidence="1">
    <location>
        <begin position="588"/>
        <end position="609"/>
    </location>
</feature>
<dbReference type="AlphaFoldDB" id="A0A8J4C5B8"/>
<keyword evidence="4" id="KW-1185">Reference proteome</keyword>
<gene>
    <name evidence="3" type="ORF">Vretifemale_5532</name>
</gene>
<feature type="compositionally biased region" description="Low complexity" evidence="1">
    <location>
        <begin position="663"/>
        <end position="676"/>
    </location>
</feature>
<feature type="chain" id="PRO_5035240748" evidence="2">
    <location>
        <begin position="25"/>
        <end position="932"/>
    </location>
</feature>
<dbReference type="EMBL" id="BNCP01000008">
    <property type="protein sequence ID" value="GIL75812.1"/>
    <property type="molecule type" value="Genomic_DNA"/>
</dbReference>
<comment type="caution">
    <text evidence="3">The sequence shown here is derived from an EMBL/GenBank/DDBJ whole genome shotgun (WGS) entry which is preliminary data.</text>
</comment>
<feature type="compositionally biased region" description="Acidic residues" evidence="1">
    <location>
        <begin position="407"/>
        <end position="422"/>
    </location>
</feature>
<accession>A0A8J4C5B8</accession>
<feature type="signal peptide" evidence="2">
    <location>
        <begin position="1"/>
        <end position="24"/>
    </location>
</feature>
<proteinExistence type="predicted"/>
<dbReference type="Proteomes" id="UP000747110">
    <property type="component" value="Unassembled WGS sequence"/>
</dbReference>
<keyword evidence="2" id="KW-0732">Signal</keyword>
<sequence>QGYQMTSVMLWEVMNLMTMRTVLSSAISAMGGQMNGMATQLAAQAAAQAMQQLQPLMQPFASASAGGGGAGGGGGGGAVPYMMNAQMMSNMPPGMPILVPQQPVQQQQQQAVQTPSEQQQMPQQQTLTATQAYQPAVQGGILHQASEANSWYAQQWAQQYAQYAQQYGQQYAQQYGQQHGQIVSPAQPPVGPDQRHETDSSKNTMPSARSSEKPLSSRQSAGGGRRGLERLRSVVVRPAGRRPQQPTDAVKRLTDGSIKTPSPVSSAPEEEYTGDFASEPSSTGSAIPGTRGEVQRAVQQQQQQHQQQQHRWRRVSDVPTEEVESEDEGAGASSVAPHSPGGWIKEDKPSTAAVKPIAPRKSESETDSYESDFEDEITSPRASTAATATAAVSRRVLTVSKSHISEAEEEDGVLMDVEEEEEASRGHAHTHGGLSAGRHTTTSVSGEEAHLAGAARWRAAKSQSRVAFQVPEADPLRDSHSKNTISISEESDEVGPLGLGGRLQAQVTTQEVLAVNPEETADTLLDDLLVSDDMRASANSNISASMGHRTILRTVPSQPSQPTPQESQEYSDLFPSISGGAEEDKSSDQNASSSSSSSGAPAAKSAAASKPVSRQVSTRSPSPLATPAGAAAQRPARKSDSSNSSFYSDDTDFLSESGRAAKRAAGAAATAAAVADGGAGKGKNAGAAKKVLDASSSSSSSLFSSSSSVSTNAASINILGSGTGPIASRGGGTVTQRMLLRSSSSMSGVRRPDSELPSASQRRSRAAISGISFSAEGLDIEHSADGTGDEVDGYSVSFGGDDDDLTAELEIGLSSRGGASVTAVRTPPAQSSSAGRPQTRYGNTPTTAGRYAAPGRGTTSGYGAVVDDPLGETQEMEAALAAMSHDDDDGGVSAGGYAGGGYGASGGGYGAGGYGGGRGGYRSGGGGYGGYY</sequence>
<feature type="compositionally biased region" description="Polar residues" evidence="1">
    <location>
        <begin position="711"/>
        <end position="720"/>
    </location>
</feature>
<feature type="compositionally biased region" description="Low complexity" evidence="1">
    <location>
        <begin position="556"/>
        <end position="571"/>
    </location>
</feature>
<reference evidence="3" key="1">
    <citation type="journal article" date="2021" name="Proc. Natl. Acad. Sci. U.S.A.">
        <title>Three genomes in the algal genus Volvox reveal the fate of a haploid sex-determining region after a transition to homothallism.</title>
        <authorList>
            <person name="Yamamoto K."/>
            <person name="Hamaji T."/>
            <person name="Kawai-Toyooka H."/>
            <person name="Matsuzaki R."/>
            <person name="Takahashi F."/>
            <person name="Nishimura Y."/>
            <person name="Kawachi M."/>
            <person name="Noguchi H."/>
            <person name="Minakuchi Y."/>
            <person name="Umen J.G."/>
            <person name="Toyoda A."/>
            <person name="Nozaki H."/>
        </authorList>
    </citation>
    <scope>NUCLEOTIDE SEQUENCE</scope>
    <source>
        <strain evidence="3">NIES-3786</strain>
    </source>
</reference>
<feature type="region of interest" description="Disordered" evidence="1">
    <location>
        <begin position="178"/>
        <end position="499"/>
    </location>
</feature>